<accession>A0A4Y2C8Z0</accession>
<protein>
    <submittedName>
        <fullName evidence="2">Uncharacterized protein</fullName>
    </submittedName>
</protein>
<gene>
    <name evidence="2" type="ORF">AVEN_257346_1</name>
</gene>
<dbReference type="AlphaFoldDB" id="A0A4Y2C8Z0"/>
<evidence type="ECO:0000313" key="3">
    <source>
        <dbReference type="Proteomes" id="UP000499080"/>
    </source>
</evidence>
<evidence type="ECO:0000313" key="2">
    <source>
        <dbReference type="EMBL" id="GBM00823.1"/>
    </source>
</evidence>
<feature type="region of interest" description="Disordered" evidence="1">
    <location>
        <begin position="72"/>
        <end position="92"/>
    </location>
</feature>
<comment type="caution">
    <text evidence="2">The sequence shown here is derived from an EMBL/GenBank/DDBJ whole genome shotgun (WGS) entry which is preliminary data.</text>
</comment>
<dbReference type="Proteomes" id="UP000499080">
    <property type="component" value="Unassembled WGS sequence"/>
</dbReference>
<proteinExistence type="predicted"/>
<name>A0A4Y2C8Z0_ARAVE</name>
<organism evidence="2 3">
    <name type="scientific">Araneus ventricosus</name>
    <name type="common">Orbweaver spider</name>
    <name type="synonym">Epeira ventricosa</name>
    <dbReference type="NCBI Taxonomy" id="182803"/>
    <lineage>
        <taxon>Eukaryota</taxon>
        <taxon>Metazoa</taxon>
        <taxon>Ecdysozoa</taxon>
        <taxon>Arthropoda</taxon>
        <taxon>Chelicerata</taxon>
        <taxon>Arachnida</taxon>
        <taxon>Araneae</taxon>
        <taxon>Araneomorphae</taxon>
        <taxon>Entelegynae</taxon>
        <taxon>Araneoidea</taxon>
        <taxon>Araneidae</taxon>
        <taxon>Araneus</taxon>
    </lineage>
</organism>
<sequence>MILTDFLPQFYQGRVCKYAARTGTASSRFCDKLAEGRLAHDFRFNVHQRHTCTADFQWKSGFEPRALPLQSRDLATRPPQPFLSRKNDIIKN</sequence>
<reference evidence="2 3" key="1">
    <citation type="journal article" date="2019" name="Sci. Rep.">
        <title>Orb-weaving spider Araneus ventricosus genome elucidates the spidroin gene catalogue.</title>
        <authorList>
            <person name="Kono N."/>
            <person name="Nakamura H."/>
            <person name="Ohtoshi R."/>
            <person name="Moran D.A.P."/>
            <person name="Shinohara A."/>
            <person name="Yoshida Y."/>
            <person name="Fujiwara M."/>
            <person name="Mori M."/>
            <person name="Tomita M."/>
            <person name="Arakawa K."/>
        </authorList>
    </citation>
    <scope>NUCLEOTIDE SEQUENCE [LARGE SCALE GENOMIC DNA]</scope>
</reference>
<keyword evidence="3" id="KW-1185">Reference proteome</keyword>
<dbReference type="EMBL" id="BGPR01000161">
    <property type="protein sequence ID" value="GBM00823.1"/>
    <property type="molecule type" value="Genomic_DNA"/>
</dbReference>
<evidence type="ECO:0000256" key="1">
    <source>
        <dbReference type="SAM" id="MobiDB-lite"/>
    </source>
</evidence>